<dbReference type="RefSeq" id="WP_145359232.1">
    <property type="nucleotide sequence ID" value="NZ_CP036265.1"/>
</dbReference>
<sequence length="135" mass="14227">MSHVVTIETKLRDPAALLAACVRLKLPEPRPETVKFFDGAEHSGLAVRPPGFVYPVLVQPDGAVRCDTYEGRWGDDAFLGRLKQAYAVEAAKLQANARGHRITETALPDGGVKLTVTAGAAGFGAAPQQVYGGAA</sequence>
<proteinExistence type="predicted"/>
<reference evidence="1 2" key="1">
    <citation type="submission" date="2019-02" db="EMBL/GenBank/DDBJ databases">
        <title>Deep-cultivation of Planctomycetes and their phenomic and genomic characterization uncovers novel biology.</title>
        <authorList>
            <person name="Wiegand S."/>
            <person name="Jogler M."/>
            <person name="Boedeker C."/>
            <person name="Pinto D."/>
            <person name="Vollmers J."/>
            <person name="Rivas-Marin E."/>
            <person name="Kohn T."/>
            <person name="Peeters S.H."/>
            <person name="Heuer A."/>
            <person name="Rast P."/>
            <person name="Oberbeckmann S."/>
            <person name="Bunk B."/>
            <person name="Jeske O."/>
            <person name="Meyerdierks A."/>
            <person name="Storesund J.E."/>
            <person name="Kallscheuer N."/>
            <person name="Luecker S."/>
            <person name="Lage O.M."/>
            <person name="Pohl T."/>
            <person name="Merkel B.J."/>
            <person name="Hornburger P."/>
            <person name="Mueller R.-W."/>
            <person name="Bruemmer F."/>
            <person name="Labrenz M."/>
            <person name="Spormann A.M."/>
            <person name="Op den Camp H."/>
            <person name="Overmann J."/>
            <person name="Amann R."/>
            <person name="Jetten M.S.M."/>
            <person name="Mascher T."/>
            <person name="Medema M.H."/>
            <person name="Devos D.P."/>
            <person name="Kaster A.-K."/>
            <person name="Ovreas L."/>
            <person name="Rohde M."/>
            <person name="Galperin M.Y."/>
            <person name="Jogler C."/>
        </authorList>
    </citation>
    <scope>NUCLEOTIDE SEQUENCE [LARGE SCALE GENOMIC DNA]</scope>
    <source>
        <strain evidence="1 2">CA12</strain>
    </source>
</reference>
<gene>
    <name evidence="1" type="ORF">CA12_25070</name>
</gene>
<protein>
    <recommendedName>
        <fullName evidence="3">DUF1257 domain-containing protein</fullName>
    </recommendedName>
</protein>
<accession>A0A517PAL0</accession>
<dbReference type="Proteomes" id="UP000318741">
    <property type="component" value="Chromosome"/>
</dbReference>
<evidence type="ECO:0000313" key="2">
    <source>
        <dbReference type="Proteomes" id="UP000318741"/>
    </source>
</evidence>
<dbReference type="AlphaFoldDB" id="A0A517PAL0"/>
<dbReference type="EMBL" id="CP036265">
    <property type="protein sequence ID" value="QDT16405.1"/>
    <property type="molecule type" value="Genomic_DNA"/>
</dbReference>
<name>A0A517PAL0_9PLAN</name>
<organism evidence="1 2">
    <name type="scientific">Alienimonas californiensis</name>
    <dbReference type="NCBI Taxonomy" id="2527989"/>
    <lineage>
        <taxon>Bacteria</taxon>
        <taxon>Pseudomonadati</taxon>
        <taxon>Planctomycetota</taxon>
        <taxon>Planctomycetia</taxon>
        <taxon>Planctomycetales</taxon>
        <taxon>Planctomycetaceae</taxon>
        <taxon>Alienimonas</taxon>
    </lineage>
</organism>
<dbReference type="OrthoDB" id="274993at2"/>
<keyword evidence="2" id="KW-1185">Reference proteome</keyword>
<dbReference type="KEGG" id="acaf:CA12_25070"/>
<evidence type="ECO:0000313" key="1">
    <source>
        <dbReference type="EMBL" id="QDT16405.1"/>
    </source>
</evidence>
<evidence type="ECO:0008006" key="3">
    <source>
        <dbReference type="Google" id="ProtNLM"/>
    </source>
</evidence>